<name>A0A222FHD6_9GAMM</name>
<reference evidence="3 4" key="1">
    <citation type="submission" date="2017-07" db="EMBL/GenBank/DDBJ databases">
        <title>Annotated genome sequence of Bacterioplanes sanyensis isolated from Red Sea.</title>
        <authorList>
            <person name="Rehman Z.U."/>
        </authorList>
    </citation>
    <scope>NUCLEOTIDE SEQUENCE [LARGE SCALE GENOMIC DNA]</scope>
    <source>
        <strain evidence="3 4">NV9</strain>
    </source>
</reference>
<evidence type="ECO:0000256" key="2">
    <source>
        <dbReference type="HAMAP-Rule" id="MF_00758"/>
    </source>
</evidence>
<dbReference type="Gene3D" id="3.40.1740.10">
    <property type="entry name" value="VC0467-like"/>
    <property type="match status" value="1"/>
</dbReference>
<sequence length="185" mass="20347">MQQLNSLKHHLLVAMPSLDGDWFAGSVIYLCEHDQHGAMGLVLNRVMPVTFHDVCEQLEIDRKPGIQPAVQCGGPVSPETGFILHREPGNWSSTLSIGQYCHLTSSKDILRAIAAGEGPESFHLALGYAGWDAEQLDSELRSNAWLTVEADEQLLFHTPTQQLHEQALKRLGISAEFLSQDAGHA</sequence>
<keyword evidence="4" id="KW-1185">Reference proteome</keyword>
<organism evidence="3 4">
    <name type="scientific">Bacterioplanes sanyensis</name>
    <dbReference type="NCBI Taxonomy" id="1249553"/>
    <lineage>
        <taxon>Bacteria</taxon>
        <taxon>Pseudomonadati</taxon>
        <taxon>Pseudomonadota</taxon>
        <taxon>Gammaproteobacteria</taxon>
        <taxon>Oceanospirillales</taxon>
        <taxon>Oceanospirillaceae</taxon>
        <taxon>Bacterioplanes</taxon>
    </lineage>
</organism>
<dbReference type="InterPro" id="IPR003774">
    <property type="entry name" value="AlgH-like"/>
</dbReference>
<dbReference type="SUPFAM" id="SSF143456">
    <property type="entry name" value="VC0467-like"/>
    <property type="match status" value="1"/>
</dbReference>
<dbReference type="NCBIfam" id="NF001266">
    <property type="entry name" value="PRK00228.1-1"/>
    <property type="match status" value="1"/>
</dbReference>
<evidence type="ECO:0000256" key="1">
    <source>
        <dbReference type="ARBA" id="ARBA00009600"/>
    </source>
</evidence>
<gene>
    <name evidence="3" type="ORF">CHH28_05490</name>
</gene>
<dbReference type="AlphaFoldDB" id="A0A222FHD6"/>
<dbReference type="HAMAP" id="MF_00758">
    <property type="entry name" value="UPF0301"/>
    <property type="match status" value="1"/>
</dbReference>
<evidence type="ECO:0000313" key="4">
    <source>
        <dbReference type="Proteomes" id="UP000202440"/>
    </source>
</evidence>
<dbReference type="GO" id="GO:0005829">
    <property type="term" value="C:cytosol"/>
    <property type="evidence" value="ECO:0007669"/>
    <property type="project" value="TreeGrafter"/>
</dbReference>
<comment type="similarity">
    <text evidence="1 2">Belongs to the UPF0301 (AlgH) family.</text>
</comment>
<protein>
    <recommendedName>
        <fullName evidence="2">UPF0301 protein CHH28_05490</fullName>
    </recommendedName>
</protein>
<dbReference type="RefSeq" id="WP_094059369.1">
    <property type="nucleotide sequence ID" value="NZ_CP022530.1"/>
</dbReference>
<dbReference type="OrthoDB" id="9807486at2"/>
<dbReference type="KEGG" id="bsan:CHH28_05490"/>
<dbReference type="Pfam" id="PF02622">
    <property type="entry name" value="DUF179"/>
    <property type="match status" value="1"/>
</dbReference>
<evidence type="ECO:0000313" key="3">
    <source>
        <dbReference type="EMBL" id="ASP38170.1"/>
    </source>
</evidence>
<dbReference type="PANTHER" id="PTHR30327">
    <property type="entry name" value="UNCHARACTERIZED PROTEIN YQGE"/>
    <property type="match status" value="1"/>
</dbReference>
<accession>A0A222FHD6</accession>
<dbReference type="PANTHER" id="PTHR30327:SF1">
    <property type="entry name" value="UPF0301 PROTEIN YQGE"/>
    <property type="match status" value="1"/>
</dbReference>
<proteinExistence type="inferred from homology"/>
<dbReference type="EMBL" id="CP022530">
    <property type="protein sequence ID" value="ASP38170.1"/>
    <property type="molecule type" value="Genomic_DNA"/>
</dbReference>
<dbReference type="Proteomes" id="UP000202440">
    <property type="component" value="Chromosome"/>
</dbReference>